<dbReference type="HAMAP" id="MF_00634">
    <property type="entry name" value="UPF0235"/>
    <property type="match status" value="1"/>
</dbReference>
<organism evidence="2 3">
    <name type="scientific">Neoarthrinium moseri</name>
    <dbReference type="NCBI Taxonomy" id="1658444"/>
    <lineage>
        <taxon>Eukaryota</taxon>
        <taxon>Fungi</taxon>
        <taxon>Dikarya</taxon>
        <taxon>Ascomycota</taxon>
        <taxon>Pezizomycotina</taxon>
        <taxon>Sordariomycetes</taxon>
        <taxon>Xylariomycetidae</taxon>
        <taxon>Amphisphaeriales</taxon>
        <taxon>Apiosporaceae</taxon>
        <taxon>Neoarthrinium</taxon>
    </lineage>
</organism>
<dbReference type="SMART" id="SM01152">
    <property type="entry name" value="DUF167"/>
    <property type="match status" value="1"/>
</dbReference>
<comment type="similarity">
    <text evidence="1">Belongs to the UPF0235 family.</text>
</comment>
<protein>
    <submittedName>
        <fullName evidence="2">Uncharacterized protein</fullName>
    </submittedName>
</protein>
<gene>
    <name evidence="2" type="ORF">JX265_013170</name>
</gene>
<dbReference type="AlphaFoldDB" id="A0A9P9W8T3"/>
<proteinExistence type="inferred from homology"/>
<dbReference type="Pfam" id="PF02594">
    <property type="entry name" value="DUF167"/>
    <property type="match status" value="1"/>
</dbReference>
<evidence type="ECO:0000313" key="3">
    <source>
        <dbReference type="Proteomes" id="UP000829685"/>
    </source>
</evidence>
<evidence type="ECO:0000256" key="1">
    <source>
        <dbReference type="ARBA" id="ARBA00010364"/>
    </source>
</evidence>
<dbReference type="SUPFAM" id="SSF69786">
    <property type="entry name" value="YggU-like"/>
    <property type="match status" value="1"/>
</dbReference>
<name>A0A9P9W8T3_9PEZI</name>
<dbReference type="OrthoDB" id="244097at2759"/>
<accession>A0A9P9W8T3</accession>
<dbReference type="EMBL" id="JAFIMR010000064">
    <property type="protein sequence ID" value="KAI1851813.1"/>
    <property type="molecule type" value="Genomic_DNA"/>
</dbReference>
<dbReference type="PANTHER" id="PTHR13420:SF7">
    <property type="entry name" value="UPF0235 PROTEIN C15ORF40"/>
    <property type="match status" value="1"/>
</dbReference>
<keyword evidence="3" id="KW-1185">Reference proteome</keyword>
<dbReference type="NCBIfam" id="TIGR00251">
    <property type="entry name" value="DUF167 family protein"/>
    <property type="match status" value="1"/>
</dbReference>
<dbReference type="Gene3D" id="3.30.1200.10">
    <property type="entry name" value="YggU-like"/>
    <property type="match status" value="1"/>
</dbReference>
<reference evidence="2" key="1">
    <citation type="submission" date="2021-03" db="EMBL/GenBank/DDBJ databases">
        <title>Revisited historic fungal species revealed as producer of novel bioactive compounds through whole genome sequencing and comparative genomics.</title>
        <authorList>
            <person name="Vignolle G.A."/>
            <person name="Hochenegger N."/>
            <person name="Mach R.L."/>
            <person name="Mach-Aigner A.R."/>
            <person name="Javad Rahimi M."/>
            <person name="Salim K.A."/>
            <person name="Chan C.M."/>
            <person name="Lim L.B.L."/>
            <person name="Cai F."/>
            <person name="Druzhinina I.S."/>
            <person name="U'Ren J.M."/>
            <person name="Derntl C."/>
        </authorList>
    </citation>
    <scope>NUCLEOTIDE SEQUENCE</scope>
    <source>
        <strain evidence="2">TUCIM 5799</strain>
    </source>
</reference>
<dbReference type="InterPro" id="IPR003746">
    <property type="entry name" value="DUF167"/>
</dbReference>
<dbReference type="InterPro" id="IPR036591">
    <property type="entry name" value="YggU-like_sf"/>
</dbReference>
<dbReference type="GO" id="GO:0005737">
    <property type="term" value="C:cytoplasm"/>
    <property type="evidence" value="ECO:0007669"/>
    <property type="project" value="TreeGrafter"/>
</dbReference>
<dbReference type="Proteomes" id="UP000829685">
    <property type="component" value="Unassembled WGS sequence"/>
</dbReference>
<comment type="caution">
    <text evidence="2">The sequence shown here is derived from an EMBL/GenBank/DDBJ whole genome shotgun (WGS) entry which is preliminary data.</text>
</comment>
<dbReference type="PANTHER" id="PTHR13420">
    <property type="entry name" value="UPF0235 PROTEIN C15ORF40"/>
    <property type="match status" value="1"/>
</dbReference>
<evidence type="ECO:0000313" key="2">
    <source>
        <dbReference type="EMBL" id="KAI1851813.1"/>
    </source>
</evidence>
<sequence>MSTRAVISAVKNVKGKTSDLFHIRCRVKPNVDKLREGVKAVTDDAIELNVAAQPKDGEANKATVRIMSNALGIAKSDLQIVHGLKSRDKTIEVNVSAIRIPAGQGREEWVSILRSRLETHVSLYK</sequence>